<accession>A0AAT9GQG1</accession>
<organism evidence="2">
    <name type="scientific">Sulfurisphaera javensis</name>
    <dbReference type="NCBI Taxonomy" id="2049879"/>
    <lineage>
        <taxon>Archaea</taxon>
        <taxon>Thermoproteota</taxon>
        <taxon>Thermoprotei</taxon>
        <taxon>Sulfolobales</taxon>
        <taxon>Sulfolobaceae</taxon>
        <taxon>Sulfurisphaera</taxon>
    </lineage>
</organism>
<dbReference type="InterPro" id="IPR010982">
    <property type="entry name" value="Lambda_DNA-bd_dom_sf"/>
</dbReference>
<protein>
    <submittedName>
        <fullName evidence="2">Thiamine-phosphate synthase family protein</fullName>
    </submittedName>
</protein>
<gene>
    <name evidence="2" type="ORF">SJAV_11190</name>
</gene>
<feature type="domain" description="Thiamine-phosphate synthase ThiN" evidence="1">
    <location>
        <begin position="137"/>
        <end position="294"/>
    </location>
</feature>
<dbReference type="PANTHER" id="PTHR40730:SF4">
    <property type="entry name" value="TRANSCRIPTIONAL REGULATOR"/>
    <property type="match status" value="1"/>
</dbReference>
<dbReference type="KEGG" id="sjv:SJAV_11190"/>
<dbReference type="SUPFAM" id="SSF53639">
    <property type="entry name" value="AraD/HMP-PK domain-like"/>
    <property type="match status" value="1"/>
</dbReference>
<sequence length="306" mass="34606">MVKTPLELITDSLLPTIKVLIAKKLRELGMSQNRIASLLGVTQPAVKQYLDENDKEQYEKLKEMGLQEEEINNIIEDLVELLNNGDVKSAMYYITDVGLKYLSELRFCKFHKEKDKYIPSDCDICRYIYRQNEEERMEIALSMLQNELITPLIPEVLSNIAFARKNPKGINDILAVEGRITKVKGLPTPVSNPSWGASKHLATILLKVVHKDASIRSVMNIKYDEKIDKALKLLGFKTAYVGPSDDNDDESISNLIFSAFSEGIDCIVHLGGKGLEPITYIFGKDPVEVVKKVIEIGKKYRELTEN</sequence>
<dbReference type="GO" id="GO:0003677">
    <property type="term" value="F:DNA binding"/>
    <property type="evidence" value="ECO:0007669"/>
    <property type="project" value="InterPro"/>
</dbReference>
<dbReference type="RefSeq" id="WP_369611340.1">
    <property type="nucleotide sequence ID" value="NZ_AP031322.1"/>
</dbReference>
<dbReference type="PANTHER" id="PTHR40730">
    <property type="entry name" value="TRANSCRIPTIONAL REGULATOR PROTEIN-LIKE PROTEIN"/>
    <property type="match status" value="1"/>
</dbReference>
<dbReference type="Gene3D" id="3.40.225.10">
    <property type="entry name" value="Class II aldolase/adducin N-terminal domain"/>
    <property type="match status" value="1"/>
</dbReference>
<dbReference type="InterPro" id="IPR019293">
    <property type="entry name" value="ThiN"/>
</dbReference>
<dbReference type="InterPro" id="IPR036409">
    <property type="entry name" value="Aldolase_II/adducin_N_sf"/>
</dbReference>
<dbReference type="EMBL" id="AP031322">
    <property type="protein sequence ID" value="BFH73175.1"/>
    <property type="molecule type" value="Genomic_DNA"/>
</dbReference>
<dbReference type="GeneID" id="92354044"/>
<dbReference type="AlphaFoldDB" id="A0AAT9GQG1"/>
<dbReference type="Pfam" id="PF10120">
    <property type="entry name" value="ThiN"/>
    <property type="match status" value="1"/>
</dbReference>
<evidence type="ECO:0000259" key="1">
    <source>
        <dbReference type="Pfam" id="PF10120"/>
    </source>
</evidence>
<dbReference type="Gene3D" id="1.10.260.40">
    <property type="entry name" value="lambda repressor-like DNA-binding domains"/>
    <property type="match status" value="1"/>
</dbReference>
<evidence type="ECO:0000313" key="2">
    <source>
        <dbReference type="EMBL" id="BFH73175.1"/>
    </source>
</evidence>
<name>A0AAT9GQG1_9CREN</name>
<proteinExistence type="predicted"/>
<reference evidence="2" key="1">
    <citation type="submission" date="2024-03" db="EMBL/GenBank/DDBJ databases">
        <title>Complete genome sequence of Sulfurisphaera javensis strain KD-1.</title>
        <authorList>
            <person name="Sakai H."/>
            <person name="Nur N."/>
            <person name="Suwanto A."/>
            <person name="Kurosawa N."/>
        </authorList>
    </citation>
    <scope>NUCLEOTIDE SEQUENCE</scope>
    <source>
        <strain evidence="2">KD-1</strain>
    </source>
</reference>